<proteinExistence type="predicted"/>
<evidence type="ECO:0000313" key="3">
    <source>
        <dbReference type="Proteomes" id="UP000324222"/>
    </source>
</evidence>
<reference evidence="2 3" key="1">
    <citation type="submission" date="2019-05" db="EMBL/GenBank/DDBJ databases">
        <title>Another draft genome of Portunus trituberculatus and its Hox gene families provides insights of decapod evolution.</title>
        <authorList>
            <person name="Jeong J.-H."/>
            <person name="Song I."/>
            <person name="Kim S."/>
            <person name="Choi T."/>
            <person name="Kim D."/>
            <person name="Ryu S."/>
            <person name="Kim W."/>
        </authorList>
    </citation>
    <scope>NUCLEOTIDE SEQUENCE [LARGE SCALE GENOMIC DNA]</scope>
    <source>
        <tissue evidence="2">Muscle</tissue>
    </source>
</reference>
<dbReference type="AlphaFoldDB" id="A0A5B7GT10"/>
<dbReference type="EMBL" id="VSRR010019157">
    <property type="protein sequence ID" value="MPC61962.1"/>
    <property type="molecule type" value="Genomic_DNA"/>
</dbReference>
<organism evidence="2 3">
    <name type="scientific">Portunus trituberculatus</name>
    <name type="common">Swimming crab</name>
    <name type="synonym">Neptunus trituberculatus</name>
    <dbReference type="NCBI Taxonomy" id="210409"/>
    <lineage>
        <taxon>Eukaryota</taxon>
        <taxon>Metazoa</taxon>
        <taxon>Ecdysozoa</taxon>
        <taxon>Arthropoda</taxon>
        <taxon>Crustacea</taxon>
        <taxon>Multicrustacea</taxon>
        <taxon>Malacostraca</taxon>
        <taxon>Eumalacostraca</taxon>
        <taxon>Eucarida</taxon>
        <taxon>Decapoda</taxon>
        <taxon>Pleocyemata</taxon>
        <taxon>Brachyura</taxon>
        <taxon>Eubrachyura</taxon>
        <taxon>Portunoidea</taxon>
        <taxon>Portunidae</taxon>
        <taxon>Portuninae</taxon>
        <taxon>Portunus</taxon>
    </lineage>
</organism>
<protein>
    <submittedName>
        <fullName evidence="2">Uncharacterized protein</fullName>
    </submittedName>
</protein>
<gene>
    <name evidence="2" type="ORF">E2C01_056041</name>
</gene>
<name>A0A5B7GT10_PORTR</name>
<evidence type="ECO:0000256" key="1">
    <source>
        <dbReference type="SAM" id="MobiDB-lite"/>
    </source>
</evidence>
<feature type="region of interest" description="Disordered" evidence="1">
    <location>
        <begin position="73"/>
        <end position="106"/>
    </location>
</feature>
<keyword evidence="3" id="KW-1185">Reference proteome</keyword>
<sequence length="119" mass="13043">MRIWVAFAGTDRVCGSRVSCCDRLPLTQDISTRRGLRSGKEAWSESRNVLVSSEVLEFRVNDLVQVFSVREVSAGHVRPRSPSSQPSSSGKATSIGHVPGTLRDRWRGKGRGLLGLAHL</sequence>
<evidence type="ECO:0000313" key="2">
    <source>
        <dbReference type="EMBL" id="MPC61962.1"/>
    </source>
</evidence>
<dbReference type="Proteomes" id="UP000324222">
    <property type="component" value="Unassembled WGS sequence"/>
</dbReference>
<comment type="caution">
    <text evidence="2">The sequence shown here is derived from an EMBL/GenBank/DDBJ whole genome shotgun (WGS) entry which is preliminary data.</text>
</comment>
<feature type="compositionally biased region" description="Low complexity" evidence="1">
    <location>
        <begin position="80"/>
        <end position="89"/>
    </location>
</feature>
<accession>A0A5B7GT10</accession>